<dbReference type="EMBL" id="JBIATK010000012">
    <property type="protein sequence ID" value="MFF4026981.1"/>
    <property type="molecule type" value="Genomic_DNA"/>
</dbReference>
<keyword evidence="7" id="KW-1185">Reference proteome</keyword>
<gene>
    <name evidence="6" type="ORF">ACFYY5_29435</name>
</gene>
<dbReference type="RefSeq" id="WP_387132083.1">
    <property type="nucleotide sequence ID" value="NZ_JBIATK010000012.1"/>
</dbReference>
<evidence type="ECO:0000313" key="6">
    <source>
        <dbReference type="EMBL" id="MFF4026981.1"/>
    </source>
</evidence>
<sequence length="218" mass="23678">MTREPYYSDGLITLYHGDCLELDVWQTADTLVSDPPYGIDWQGTEYNTGVKRAAIANDTSTDARDIVLARWGGDRPAILFGSPMLQPPKGTKQVLVWHKPPDSGFMGSVGGFRRDHEAIYLLGRWPRTPANRSGVIATKGTMNNYLVGHPHGKPIGLMELLISCTTGVVAEPFAGSGATLIAARNLGRKAIGVELEERYCDLIASRLDQGAFDFGEAA</sequence>
<protein>
    <recommendedName>
        <fullName evidence="4">Methyltransferase</fullName>
        <ecNumber evidence="4">2.1.1.-</ecNumber>
    </recommendedName>
</protein>
<evidence type="ECO:0000256" key="4">
    <source>
        <dbReference type="RuleBase" id="RU362026"/>
    </source>
</evidence>
<dbReference type="InterPro" id="IPR001091">
    <property type="entry name" value="RM_Methyltransferase"/>
</dbReference>
<evidence type="ECO:0000313" key="7">
    <source>
        <dbReference type="Proteomes" id="UP001602089"/>
    </source>
</evidence>
<dbReference type="SUPFAM" id="SSF53335">
    <property type="entry name" value="S-adenosyl-L-methionine-dependent methyltransferases"/>
    <property type="match status" value="1"/>
</dbReference>
<comment type="caution">
    <text evidence="6">The sequence shown here is derived from an EMBL/GenBank/DDBJ whole genome shotgun (WGS) entry which is preliminary data.</text>
</comment>
<dbReference type="PRINTS" id="PR00508">
    <property type="entry name" value="S21N4MTFRASE"/>
</dbReference>
<dbReference type="PROSITE" id="PS00092">
    <property type="entry name" value="N6_MTASE"/>
    <property type="match status" value="1"/>
</dbReference>
<feature type="domain" description="DNA methylase N-4/N-6" evidence="5">
    <location>
        <begin position="148"/>
        <end position="203"/>
    </location>
</feature>
<evidence type="ECO:0000256" key="1">
    <source>
        <dbReference type="ARBA" id="ARBA00006594"/>
    </source>
</evidence>
<evidence type="ECO:0000256" key="3">
    <source>
        <dbReference type="ARBA" id="ARBA00022679"/>
    </source>
</evidence>
<reference evidence="6 7" key="1">
    <citation type="submission" date="2024-10" db="EMBL/GenBank/DDBJ databases">
        <title>The Natural Products Discovery Center: Release of the First 8490 Sequenced Strains for Exploring Actinobacteria Biosynthetic Diversity.</title>
        <authorList>
            <person name="Kalkreuter E."/>
            <person name="Kautsar S.A."/>
            <person name="Yang D."/>
            <person name="Bader C.D."/>
            <person name="Teijaro C.N."/>
            <person name="Fluegel L."/>
            <person name="Davis C.M."/>
            <person name="Simpson J.R."/>
            <person name="Lauterbach L."/>
            <person name="Steele A.D."/>
            <person name="Gui C."/>
            <person name="Meng S."/>
            <person name="Li G."/>
            <person name="Viehrig K."/>
            <person name="Ye F."/>
            <person name="Su P."/>
            <person name="Kiefer A.F."/>
            <person name="Nichols A."/>
            <person name="Cepeda A.J."/>
            <person name="Yan W."/>
            <person name="Fan B."/>
            <person name="Jiang Y."/>
            <person name="Adhikari A."/>
            <person name="Zheng C.-J."/>
            <person name="Schuster L."/>
            <person name="Cowan T.M."/>
            <person name="Smanski M.J."/>
            <person name="Chevrette M.G."/>
            <person name="De Carvalho L.P.S."/>
            <person name="Shen B."/>
        </authorList>
    </citation>
    <scope>NUCLEOTIDE SEQUENCE [LARGE SCALE GENOMIC DNA]</scope>
    <source>
        <strain evidence="6 7">NPDC001867</strain>
    </source>
</reference>
<dbReference type="InterPro" id="IPR002052">
    <property type="entry name" value="DNA_methylase_N6_adenine_CS"/>
</dbReference>
<comment type="similarity">
    <text evidence="1 4">Belongs to the N(4)/N(6)-methyltransferase family.</text>
</comment>
<accession>A0ABW6TLG7</accession>
<evidence type="ECO:0000259" key="5">
    <source>
        <dbReference type="Pfam" id="PF01555"/>
    </source>
</evidence>
<dbReference type="Pfam" id="PF01555">
    <property type="entry name" value="N6_N4_Mtase"/>
    <property type="match status" value="1"/>
</dbReference>
<name>A0ABW6TLG7_9NOCA</name>
<dbReference type="InterPro" id="IPR029063">
    <property type="entry name" value="SAM-dependent_MTases_sf"/>
</dbReference>
<dbReference type="Gene3D" id="3.40.50.150">
    <property type="entry name" value="Vaccinia Virus protein VP39"/>
    <property type="match status" value="1"/>
</dbReference>
<dbReference type="Proteomes" id="UP001602089">
    <property type="component" value="Unassembled WGS sequence"/>
</dbReference>
<proteinExistence type="inferred from homology"/>
<dbReference type="EC" id="2.1.1.-" evidence="4"/>
<keyword evidence="2" id="KW-0489">Methyltransferase</keyword>
<evidence type="ECO:0000256" key="2">
    <source>
        <dbReference type="ARBA" id="ARBA00022603"/>
    </source>
</evidence>
<dbReference type="InterPro" id="IPR002941">
    <property type="entry name" value="DNA_methylase_N4/N6"/>
</dbReference>
<keyword evidence="3" id="KW-0808">Transferase</keyword>
<organism evidence="6 7">
    <name type="scientific">Nocardia elegans</name>
    <dbReference type="NCBI Taxonomy" id="300029"/>
    <lineage>
        <taxon>Bacteria</taxon>
        <taxon>Bacillati</taxon>
        <taxon>Actinomycetota</taxon>
        <taxon>Actinomycetes</taxon>
        <taxon>Mycobacteriales</taxon>
        <taxon>Nocardiaceae</taxon>
        <taxon>Nocardia</taxon>
    </lineage>
</organism>